<feature type="transmembrane region" description="Helical" evidence="2">
    <location>
        <begin position="76"/>
        <end position="98"/>
    </location>
</feature>
<evidence type="ECO:0000256" key="2">
    <source>
        <dbReference type="SAM" id="Phobius"/>
    </source>
</evidence>
<dbReference type="EMBL" id="KL198044">
    <property type="protein sequence ID" value="KDQ13357.1"/>
    <property type="molecule type" value="Genomic_DNA"/>
</dbReference>
<dbReference type="OrthoDB" id="5427664at2759"/>
<accession>A0A067MND4</accession>
<feature type="region of interest" description="Disordered" evidence="1">
    <location>
        <begin position="99"/>
        <end position="121"/>
    </location>
</feature>
<sequence>MYVITALPVLGHMPIGLATGAVTLLALPLCPWIGRVYRSLTAPLLIILVFGVFFVVDTELMIRRNAGLVMAGESQWTFGHSLVMLLVAGPLIDLYGMGQRGSKGEGRRKSGPGEAHSAMLS</sequence>
<name>A0A067MND4_BOTB1</name>
<evidence type="ECO:0000313" key="3">
    <source>
        <dbReference type="EMBL" id="KDQ13357.1"/>
    </source>
</evidence>
<keyword evidence="4" id="KW-1185">Reference proteome</keyword>
<keyword evidence="2" id="KW-1133">Transmembrane helix</keyword>
<protein>
    <submittedName>
        <fullName evidence="3">Uncharacterized protein</fullName>
    </submittedName>
</protein>
<organism evidence="3 4">
    <name type="scientific">Botryobasidium botryosum (strain FD-172 SS1)</name>
    <dbReference type="NCBI Taxonomy" id="930990"/>
    <lineage>
        <taxon>Eukaryota</taxon>
        <taxon>Fungi</taxon>
        <taxon>Dikarya</taxon>
        <taxon>Basidiomycota</taxon>
        <taxon>Agaricomycotina</taxon>
        <taxon>Agaricomycetes</taxon>
        <taxon>Cantharellales</taxon>
        <taxon>Botryobasidiaceae</taxon>
        <taxon>Botryobasidium</taxon>
    </lineage>
</organism>
<dbReference type="InParanoid" id="A0A067MND4"/>
<dbReference type="AlphaFoldDB" id="A0A067MND4"/>
<dbReference type="Proteomes" id="UP000027195">
    <property type="component" value="Unassembled WGS sequence"/>
</dbReference>
<proteinExistence type="predicted"/>
<reference evidence="4" key="1">
    <citation type="journal article" date="2014" name="Proc. Natl. Acad. Sci. U.S.A.">
        <title>Extensive sampling of basidiomycete genomes demonstrates inadequacy of the white-rot/brown-rot paradigm for wood decay fungi.</title>
        <authorList>
            <person name="Riley R."/>
            <person name="Salamov A.A."/>
            <person name="Brown D.W."/>
            <person name="Nagy L.G."/>
            <person name="Floudas D."/>
            <person name="Held B.W."/>
            <person name="Levasseur A."/>
            <person name="Lombard V."/>
            <person name="Morin E."/>
            <person name="Otillar R."/>
            <person name="Lindquist E.A."/>
            <person name="Sun H."/>
            <person name="LaButti K.M."/>
            <person name="Schmutz J."/>
            <person name="Jabbour D."/>
            <person name="Luo H."/>
            <person name="Baker S.E."/>
            <person name="Pisabarro A.G."/>
            <person name="Walton J.D."/>
            <person name="Blanchette R.A."/>
            <person name="Henrissat B."/>
            <person name="Martin F."/>
            <person name="Cullen D."/>
            <person name="Hibbett D.S."/>
            <person name="Grigoriev I.V."/>
        </authorList>
    </citation>
    <scope>NUCLEOTIDE SEQUENCE [LARGE SCALE GENOMIC DNA]</scope>
    <source>
        <strain evidence="4">FD-172 SS1</strain>
    </source>
</reference>
<feature type="transmembrane region" description="Helical" evidence="2">
    <location>
        <begin position="6"/>
        <end position="29"/>
    </location>
</feature>
<gene>
    <name evidence="3" type="ORF">BOTBODRAFT_631418</name>
</gene>
<evidence type="ECO:0000313" key="4">
    <source>
        <dbReference type="Proteomes" id="UP000027195"/>
    </source>
</evidence>
<evidence type="ECO:0000256" key="1">
    <source>
        <dbReference type="SAM" id="MobiDB-lite"/>
    </source>
</evidence>
<keyword evidence="2" id="KW-0812">Transmembrane</keyword>
<dbReference type="HOGENOM" id="CLU_2037660_0_0_1"/>
<keyword evidence="2" id="KW-0472">Membrane</keyword>
<feature type="transmembrane region" description="Helical" evidence="2">
    <location>
        <begin position="36"/>
        <end position="56"/>
    </location>
</feature>